<evidence type="ECO:0000313" key="1">
    <source>
        <dbReference type="WBParaSite" id="ASIM_0000764301-mRNA-1"/>
    </source>
</evidence>
<sequence>LKGLVTFDPATAAVNSDEKAESTIAWDMGNRLESYELKLMHLARASKKDCRSLYHRSSRERYWSLVKIYIMSLGDVSDMYTSGKFDNKEAMSKKLIV</sequence>
<accession>A0A0M3JJ27</accession>
<organism evidence="1">
    <name type="scientific">Anisakis simplex</name>
    <name type="common">Herring worm</name>
    <dbReference type="NCBI Taxonomy" id="6269"/>
    <lineage>
        <taxon>Eukaryota</taxon>
        <taxon>Metazoa</taxon>
        <taxon>Ecdysozoa</taxon>
        <taxon>Nematoda</taxon>
        <taxon>Chromadorea</taxon>
        <taxon>Rhabditida</taxon>
        <taxon>Spirurina</taxon>
        <taxon>Ascaridomorpha</taxon>
        <taxon>Ascaridoidea</taxon>
        <taxon>Anisakidae</taxon>
        <taxon>Anisakis</taxon>
        <taxon>Anisakis simplex complex</taxon>
    </lineage>
</organism>
<protein>
    <submittedName>
        <fullName evidence="1">DUF4371 domain-containing protein</fullName>
    </submittedName>
</protein>
<proteinExistence type="predicted"/>
<dbReference type="WBParaSite" id="ASIM_0000764301-mRNA-1">
    <property type="protein sequence ID" value="ASIM_0000764301-mRNA-1"/>
    <property type="gene ID" value="ASIM_0000764301"/>
</dbReference>
<dbReference type="AlphaFoldDB" id="A0A0M3JJ27"/>
<name>A0A0M3JJ27_ANISI</name>
<reference evidence="1" key="1">
    <citation type="submission" date="2017-02" db="UniProtKB">
        <authorList>
            <consortium name="WormBaseParasite"/>
        </authorList>
    </citation>
    <scope>IDENTIFICATION</scope>
</reference>